<keyword evidence="2" id="KW-1185">Reference proteome</keyword>
<gene>
    <name evidence="1" type="ORF">OCV51_01530</name>
</gene>
<dbReference type="EMBL" id="JAOQJX010000002">
    <property type="protein sequence ID" value="MCU6746350.1"/>
    <property type="molecule type" value="Genomic_DNA"/>
</dbReference>
<proteinExistence type="predicted"/>
<evidence type="ECO:0000313" key="2">
    <source>
        <dbReference type="Proteomes" id="UP001652394"/>
    </source>
</evidence>
<dbReference type="RefSeq" id="WP_059068413.1">
    <property type="nucleotide sequence ID" value="NZ_JAOQJX010000002.1"/>
</dbReference>
<dbReference type="Proteomes" id="UP001652394">
    <property type="component" value="Unassembled WGS sequence"/>
</dbReference>
<comment type="caution">
    <text evidence="1">The sequence shown here is derived from an EMBL/GenBank/DDBJ whole genome shotgun (WGS) entry which is preliminary data.</text>
</comment>
<accession>A0ABT2T7X8</accession>
<sequence>MIEIKYVCSNGKEYNLIGDRMRATSGNFHAYEWKQDATSQEKGDSVYGFSKESKTYSIMLTVRGNLAERHQLLDELVEAFEYDIVNLTPGRIYFGKYYIECYIKKAENTVSGTWNNWSDCKIDIYCPYSFWSQEQVKSFYPDTANKGEEYGFLGYPYGYDYDYSRPASGSQHWYIDHHRSSNFKMIIYGPCTNPRITVNSHVYQIFDTLAGNEYVIINSRDNTVMKHLANGTVQNIFYKKRNDSSVFEMIPAGDLLISWNGEFGFDITLYKERSVPEYESDMD</sequence>
<organism evidence="1 2">
    <name type="scientific">Faecalicatena acetigenes</name>
    <dbReference type="NCBI Taxonomy" id="2981790"/>
    <lineage>
        <taxon>Bacteria</taxon>
        <taxon>Bacillati</taxon>
        <taxon>Bacillota</taxon>
        <taxon>Clostridia</taxon>
        <taxon>Lachnospirales</taxon>
        <taxon>Lachnospiraceae</taxon>
        <taxon>Faecalicatena</taxon>
    </lineage>
</organism>
<evidence type="ECO:0000313" key="1">
    <source>
        <dbReference type="EMBL" id="MCU6746350.1"/>
    </source>
</evidence>
<protein>
    <recommendedName>
        <fullName evidence="3">Phage tail protein</fullName>
    </recommendedName>
</protein>
<reference evidence="1 2" key="1">
    <citation type="journal article" date="2021" name="ISME Commun">
        <title>Automated analysis of genomic sequences facilitates high-throughput and comprehensive description of bacteria.</title>
        <authorList>
            <person name="Hitch T.C.A."/>
        </authorList>
    </citation>
    <scope>NUCLEOTIDE SEQUENCE [LARGE SCALE GENOMIC DNA]</scope>
    <source>
        <strain evidence="1 2">H2_18</strain>
    </source>
</reference>
<evidence type="ECO:0008006" key="3">
    <source>
        <dbReference type="Google" id="ProtNLM"/>
    </source>
</evidence>
<name>A0ABT2T7X8_9FIRM</name>